<name>X0YS56_9ZZZZ</name>
<proteinExistence type="predicted"/>
<feature type="non-terminal residue" evidence="1">
    <location>
        <position position="1"/>
    </location>
</feature>
<accession>X0YS56</accession>
<organism evidence="1">
    <name type="scientific">marine sediment metagenome</name>
    <dbReference type="NCBI Taxonomy" id="412755"/>
    <lineage>
        <taxon>unclassified sequences</taxon>
        <taxon>metagenomes</taxon>
        <taxon>ecological metagenomes</taxon>
    </lineage>
</organism>
<comment type="caution">
    <text evidence="1">The sequence shown here is derived from an EMBL/GenBank/DDBJ whole genome shotgun (WGS) entry which is preliminary data.</text>
</comment>
<gene>
    <name evidence="1" type="ORF">S01H4_14071</name>
</gene>
<reference evidence="1" key="1">
    <citation type="journal article" date="2014" name="Front. Microbiol.">
        <title>High frequency of phylogenetically diverse reductive dehalogenase-homologous genes in deep subseafloor sedimentary metagenomes.</title>
        <authorList>
            <person name="Kawai M."/>
            <person name="Futagami T."/>
            <person name="Toyoda A."/>
            <person name="Takaki Y."/>
            <person name="Nishi S."/>
            <person name="Hori S."/>
            <person name="Arai W."/>
            <person name="Tsubouchi T."/>
            <person name="Morono Y."/>
            <person name="Uchiyama I."/>
            <person name="Ito T."/>
            <person name="Fujiyama A."/>
            <person name="Inagaki F."/>
            <person name="Takami H."/>
        </authorList>
    </citation>
    <scope>NUCLEOTIDE SEQUENCE</scope>
    <source>
        <strain evidence="1">Expedition CK06-06</strain>
    </source>
</reference>
<sequence>GTPTYNATYDAYRDNVSTNHTYEVWTTWGKWFDNQTTVTSTTDNLTLTGTKLGINGANILTWLQAIFQPIGAYLTSTELNESYLLVDENLTCATNGVCSTIYEGGSLLSATYQAAGTYLTSTEINASYPSLDTVNTFEEDQVFSGNITLSQDQNVSIGAGYQTYNGSCWITYGATTWGAVC</sequence>
<protein>
    <submittedName>
        <fullName evidence="1">Uncharacterized protein</fullName>
    </submittedName>
</protein>
<evidence type="ECO:0000313" key="1">
    <source>
        <dbReference type="EMBL" id="GAG59035.1"/>
    </source>
</evidence>
<dbReference type="EMBL" id="BART01006179">
    <property type="protein sequence ID" value="GAG59035.1"/>
    <property type="molecule type" value="Genomic_DNA"/>
</dbReference>
<dbReference type="AlphaFoldDB" id="X0YS56"/>